<dbReference type="EMBL" id="MT774381">
    <property type="protein sequence ID" value="QOR58614.1"/>
    <property type="molecule type" value="Genomic_DNA"/>
</dbReference>
<sequence length="73" mass="8512">MIWLLFIICIVITLSFFENLMMMVANYITYTSVIISGKTATENQEQAKRQNNISSILTVLCALLWTLFIYLWN</sequence>
<evidence type="ECO:0000313" key="3">
    <source>
        <dbReference type="Proteomes" id="UP000594037"/>
    </source>
</evidence>
<protein>
    <submittedName>
        <fullName evidence="2">Uncharacterized protein</fullName>
    </submittedName>
</protein>
<dbReference type="Proteomes" id="UP000594037">
    <property type="component" value="Segment"/>
</dbReference>
<dbReference type="GeneID" id="65129092"/>
<evidence type="ECO:0000256" key="1">
    <source>
        <dbReference type="SAM" id="Phobius"/>
    </source>
</evidence>
<keyword evidence="1" id="KW-0472">Membrane</keyword>
<proteinExistence type="predicted"/>
<reference evidence="2 3" key="1">
    <citation type="submission" date="2020-07" db="EMBL/GenBank/DDBJ databases">
        <title>Taxonomic proposal: Crassvirales, a new order of highly abundant and diverse bacterial viruses.</title>
        <authorList>
            <person name="Shkoporov A.N."/>
            <person name="Stockdale S.R."/>
            <person name="Guerin E."/>
            <person name="Ross R.P."/>
            <person name="Hill C."/>
        </authorList>
    </citation>
    <scope>NUCLEOTIDE SEQUENCE [LARGE SCALE GENOMIC DNA]</scope>
</reference>
<evidence type="ECO:0000313" key="2">
    <source>
        <dbReference type="EMBL" id="QOR58614.1"/>
    </source>
</evidence>
<dbReference type="RefSeq" id="YP_010110772.1">
    <property type="nucleotide sequence ID" value="NC_055874.1"/>
</dbReference>
<name>A0A7M1RWX9_9CAUD</name>
<feature type="transmembrane region" description="Helical" evidence="1">
    <location>
        <begin position="53"/>
        <end position="72"/>
    </location>
</feature>
<organism evidence="2 3">
    <name type="scientific">uncultured phage cr3_1</name>
    <dbReference type="NCBI Taxonomy" id="2772065"/>
    <lineage>
        <taxon>Viruses</taxon>
        <taxon>Duplodnaviria</taxon>
        <taxon>Heunggongvirae</taxon>
        <taxon>Uroviricota</taxon>
        <taxon>Caudoviricetes</taxon>
        <taxon>Crassvirales</taxon>
        <taxon>Intestiviridae</taxon>
        <taxon>Crudevirinae</taxon>
        <taxon>Diorhovirus</taxon>
        <taxon>Diorhovirus intestinalis</taxon>
    </lineage>
</organism>
<accession>A0A7M1RWX9</accession>
<keyword evidence="1" id="KW-0812">Transmembrane</keyword>
<keyword evidence="1" id="KW-1133">Transmembrane helix</keyword>
<dbReference type="KEGG" id="vg:65129092"/>
<keyword evidence="3" id="KW-1185">Reference proteome</keyword>